<evidence type="ECO:0000256" key="13">
    <source>
        <dbReference type="SAM" id="Phobius"/>
    </source>
</evidence>
<reference evidence="14 15" key="1">
    <citation type="submission" date="2010-05" db="EMBL/GenBank/DDBJ databases">
        <title>The Genome Sequence of Thecamonas trahens ATCC 50062.</title>
        <authorList>
            <consortium name="The Broad Institute Genome Sequencing Platform"/>
            <person name="Russ C."/>
            <person name="Cuomo C."/>
            <person name="Shea T."/>
            <person name="Young S.K."/>
            <person name="Zeng Q."/>
            <person name="Koehrsen M."/>
            <person name="Haas B."/>
            <person name="Borodovsky M."/>
            <person name="Guigo R."/>
            <person name="Alvarado L."/>
            <person name="Berlin A."/>
            <person name="Bochicchio J."/>
            <person name="Borenstein D."/>
            <person name="Chapman S."/>
            <person name="Chen Z."/>
            <person name="Freedman E."/>
            <person name="Gellesch M."/>
            <person name="Goldberg J."/>
            <person name="Griggs A."/>
            <person name="Gujja S."/>
            <person name="Heilman E."/>
            <person name="Heiman D."/>
            <person name="Hepburn T."/>
            <person name="Howarth C."/>
            <person name="Jen D."/>
            <person name="Larson L."/>
            <person name="Mehta T."/>
            <person name="Park D."/>
            <person name="Pearson M."/>
            <person name="Roberts A."/>
            <person name="Saif S."/>
            <person name="Shenoy N."/>
            <person name="Sisk P."/>
            <person name="Stolte C."/>
            <person name="Sykes S."/>
            <person name="Thomson T."/>
            <person name="Walk T."/>
            <person name="White J."/>
            <person name="Yandava C."/>
            <person name="Burger G."/>
            <person name="Gray M.W."/>
            <person name="Holland P.W.H."/>
            <person name="King N."/>
            <person name="Lang F.B.F."/>
            <person name="Roger A.J."/>
            <person name="Ruiz-Trillo I."/>
            <person name="Lander E."/>
            <person name="Nusbaum C."/>
        </authorList>
    </citation>
    <scope>NUCLEOTIDE SEQUENCE [LARGE SCALE GENOMIC DNA]</scope>
    <source>
        <strain evidence="14 15">ATCC 50062</strain>
    </source>
</reference>
<comment type="function">
    <text evidence="11">Mediates influx of magnesium ions. Alternates between open and closed states. Activated by low cytoplasmic Mg(2+) levels. Inactive when cytoplasmic Mg(2+) levels are high.</text>
</comment>
<dbReference type="GeneID" id="25568889"/>
<dbReference type="PANTHER" id="PTHR46494:SF1">
    <property type="entry name" value="CORA FAMILY METAL ION TRANSPORTER (EUROFUNG)"/>
    <property type="match status" value="1"/>
</dbReference>
<dbReference type="Gene3D" id="3.30.460.20">
    <property type="entry name" value="CorA soluble domain-like"/>
    <property type="match status" value="1"/>
</dbReference>
<dbReference type="eggNOG" id="ENOG502R8TN">
    <property type="taxonomic scope" value="Eukaryota"/>
</dbReference>
<dbReference type="Pfam" id="PF01544">
    <property type="entry name" value="CorA"/>
    <property type="match status" value="1"/>
</dbReference>
<evidence type="ECO:0000256" key="5">
    <source>
        <dbReference type="ARBA" id="ARBA00022692"/>
    </source>
</evidence>
<keyword evidence="6" id="KW-0460">Magnesium</keyword>
<dbReference type="FunFam" id="1.20.58.340:FF:000004">
    <property type="entry name" value="Magnesium transport protein CorA"/>
    <property type="match status" value="1"/>
</dbReference>
<organism evidence="14 15">
    <name type="scientific">Thecamonas trahens ATCC 50062</name>
    <dbReference type="NCBI Taxonomy" id="461836"/>
    <lineage>
        <taxon>Eukaryota</taxon>
        <taxon>Apusozoa</taxon>
        <taxon>Apusomonadida</taxon>
        <taxon>Apusomonadidae</taxon>
        <taxon>Thecamonas</taxon>
    </lineage>
</organism>
<feature type="transmembrane region" description="Helical" evidence="13">
    <location>
        <begin position="627"/>
        <end position="647"/>
    </location>
</feature>
<feature type="region of interest" description="Disordered" evidence="12">
    <location>
        <begin position="217"/>
        <end position="242"/>
    </location>
</feature>
<keyword evidence="9 13" id="KW-0472">Membrane</keyword>
<evidence type="ECO:0000256" key="4">
    <source>
        <dbReference type="ARBA" id="ARBA00022475"/>
    </source>
</evidence>
<accession>A0A0L0DS83</accession>
<keyword evidence="15" id="KW-1185">Reference proteome</keyword>
<feature type="transmembrane region" description="Helical" evidence="13">
    <location>
        <begin position="596"/>
        <end position="615"/>
    </location>
</feature>
<comment type="catalytic activity">
    <reaction evidence="10">
        <text>Mg(2+)(in) = Mg(2+)(out)</text>
        <dbReference type="Rhea" id="RHEA:29827"/>
        <dbReference type="ChEBI" id="CHEBI:18420"/>
    </reaction>
</comment>
<dbReference type="SUPFAM" id="SSF144083">
    <property type="entry name" value="Magnesium transport protein CorA, transmembrane region"/>
    <property type="match status" value="1"/>
</dbReference>
<dbReference type="Gene3D" id="1.20.58.340">
    <property type="entry name" value="Magnesium transport protein CorA, transmembrane region"/>
    <property type="match status" value="2"/>
</dbReference>
<sequence length="653" mass="71799">MSSVAEEGATVPDATLLVSAAWDANDRVRKISLQLDDPALRSKRSFVKYVKVMMDIAFPVDVAVYEPAYSEYVLVEANPPTSLPTELITTLLAIDSSDEPVYKIRLYRLALDEPFAWGRAGTSAPATRPPSSKRKVTAVSRSATSTRIAALPTIASDSVSSDSGVCAHENELVARGLSQHNMSLDNLLSIKAATVDGAVDVSLLKMFSAERSSLKSCETSEATSSLGPGASGGELGGGADIGSAGKRRFRHRRLFPFEAHGGQAAAPHPFVDGNSRITVIDYSHEKKRMFEVDSVDELLARPKPEWAHVRWVNVEGVDVTILSQLGAAYKLHPLSVEDAATLPHQPKLTRFPGQFFLLLYAMHMYVDNDGGRAVASVSPTSLPGATPLHANAASAAHAAADASESDDVASPASVAGGHEFRAEQLSLFVLRDMVITVQEAKHPQSTYECIWKPVLDRVNYPNSKLRSGDATFLMYAILDSVVDQVFPITSFWGLRVELLEEAMMKAPDRTLLDTARLLQKELKRLRTLLWQTNELVISLHQDTNMSLSTRAYMTDVMDHLGLNIQMCSTYVDAAAAVVSMYNDFQNEVMNNTMKRLTVFSNILMPLSFLTGTYGMNFEVLPELTWRYSYLFFWIVAVVSSVLQLIWFHKKGWL</sequence>
<evidence type="ECO:0000256" key="6">
    <source>
        <dbReference type="ARBA" id="ARBA00022842"/>
    </source>
</evidence>
<gene>
    <name evidence="14" type="ORF">AMSG_10732</name>
</gene>
<evidence type="ECO:0000256" key="12">
    <source>
        <dbReference type="SAM" id="MobiDB-lite"/>
    </source>
</evidence>
<dbReference type="PANTHER" id="PTHR46494">
    <property type="entry name" value="CORA FAMILY METAL ION TRANSPORTER (EUROFUNG)"/>
    <property type="match status" value="1"/>
</dbReference>
<dbReference type="InterPro" id="IPR045863">
    <property type="entry name" value="CorA_TM1_TM2"/>
</dbReference>
<dbReference type="InterPro" id="IPR045861">
    <property type="entry name" value="CorA_cytoplasmic_dom"/>
</dbReference>
<evidence type="ECO:0000256" key="11">
    <source>
        <dbReference type="ARBA" id="ARBA00045497"/>
    </source>
</evidence>
<evidence type="ECO:0000256" key="2">
    <source>
        <dbReference type="ARBA" id="ARBA00009765"/>
    </source>
</evidence>
<dbReference type="GO" id="GO:0015087">
    <property type="term" value="F:cobalt ion transmembrane transporter activity"/>
    <property type="evidence" value="ECO:0007669"/>
    <property type="project" value="TreeGrafter"/>
</dbReference>
<dbReference type="GO" id="GO:0000287">
    <property type="term" value="F:magnesium ion binding"/>
    <property type="evidence" value="ECO:0007669"/>
    <property type="project" value="TreeGrafter"/>
</dbReference>
<dbReference type="AlphaFoldDB" id="A0A0L0DS83"/>
<evidence type="ECO:0000256" key="10">
    <source>
        <dbReference type="ARBA" id="ARBA00034269"/>
    </source>
</evidence>
<feature type="compositionally biased region" description="Gly residues" evidence="12">
    <location>
        <begin position="229"/>
        <end position="240"/>
    </location>
</feature>
<evidence type="ECO:0000256" key="3">
    <source>
        <dbReference type="ARBA" id="ARBA00022448"/>
    </source>
</evidence>
<dbReference type="STRING" id="461836.A0A0L0DS83"/>
<dbReference type="GO" id="GO:0005886">
    <property type="term" value="C:plasma membrane"/>
    <property type="evidence" value="ECO:0007669"/>
    <property type="project" value="UniProtKB-SubCell"/>
</dbReference>
<dbReference type="OrthoDB" id="9978047at2759"/>
<evidence type="ECO:0000313" key="14">
    <source>
        <dbReference type="EMBL" id="KNC55130.1"/>
    </source>
</evidence>
<dbReference type="RefSeq" id="XP_013753310.1">
    <property type="nucleotide sequence ID" value="XM_013897856.1"/>
</dbReference>
<keyword evidence="5 13" id="KW-0812">Transmembrane</keyword>
<evidence type="ECO:0000256" key="7">
    <source>
        <dbReference type="ARBA" id="ARBA00022989"/>
    </source>
</evidence>
<dbReference type="EMBL" id="GL349495">
    <property type="protein sequence ID" value="KNC55130.1"/>
    <property type="molecule type" value="Genomic_DNA"/>
</dbReference>
<evidence type="ECO:0000256" key="9">
    <source>
        <dbReference type="ARBA" id="ARBA00023136"/>
    </source>
</evidence>
<dbReference type="Proteomes" id="UP000054408">
    <property type="component" value="Unassembled WGS sequence"/>
</dbReference>
<dbReference type="GO" id="GO:0050897">
    <property type="term" value="F:cobalt ion binding"/>
    <property type="evidence" value="ECO:0007669"/>
    <property type="project" value="TreeGrafter"/>
</dbReference>
<protein>
    <submittedName>
        <fullName evidence="14">Magnesium and cobalt transporter CorA</fullName>
    </submittedName>
</protein>
<keyword evidence="3" id="KW-0813">Transport</keyword>
<evidence type="ECO:0000256" key="8">
    <source>
        <dbReference type="ARBA" id="ARBA00023065"/>
    </source>
</evidence>
<name>A0A0L0DS83_THETB</name>
<evidence type="ECO:0000313" key="15">
    <source>
        <dbReference type="Proteomes" id="UP000054408"/>
    </source>
</evidence>
<keyword evidence="7 13" id="KW-1133">Transmembrane helix</keyword>
<comment type="subcellular location">
    <subcellularLocation>
        <location evidence="1">Cell membrane</location>
        <topology evidence="1">Multi-pass membrane protein</topology>
    </subcellularLocation>
</comment>
<dbReference type="InterPro" id="IPR002523">
    <property type="entry name" value="MgTranspt_CorA/ZnTranspt_ZntB"/>
</dbReference>
<comment type="similarity">
    <text evidence="2">Belongs to the CorA metal ion transporter (MIT) (TC 1.A.35) family.</text>
</comment>
<evidence type="ECO:0000256" key="1">
    <source>
        <dbReference type="ARBA" id="ARBA00004651"/>
    </source>
</evidence>
<keyword evidence="4" id="KW-1003">Cell membrane</keyword>
<keyword evidence="8" id="KW-0406">Ion transport</keyword>
<proteinExistence type="inferred from homology"/>
<dbReference type="SUPFAM" id="SSF143865">
    <property type="entry name" value="CorA soluble domain-like"/>
    <property type="match status" value="1"/>
</dbReference>
<dbReference type="GO" id="GO:0015095">
    <property type="term" value="F:magnesium ion transmembrane transporter activity"/>
    <property type="evidence" value="ECO:0007669"/>
    <property type="project" value="TreeGrafter"/>
</dbReference>